<dbReference type="Pfam" id="PF02668">
    <property type="entry name" value="TauD"/>
    <property type="match status" value="1"/>
</dbReference>
<dbReference type="OrthoDB" id="9769888at2"/>
<reference evidence="6" key="2">
    <citation type="submission" date="2019-06" db="EMBL/GenBank/DDBJ databases">
        <title>Co-occurence of chitin degradation, pigmentation and bioactivity in marine Pseudoalteromonas.</title>
        <authorList>
            <person name="Sonnenschein E.C."/>
            <person name="Bech P.K."/>
        </authorList>
    </citation>
    <scope>NUCLEOTIDE SEQUENCE [LARGE SCALE GENOMIC DNA]</scope>
    <source>
        <strain evidence="6">S2676</strain>
    </source>
</reference>
<dbReference type="PANTHER" id="PTHR10696">
    <property type="entry name" value="GAMMA-BUTYROBETAINE HYDROXYLASE-RELATED"/>
    <property type="match status" value="1"/>
</dbReference>
<evidence type="ECO:0000313" key="5">
    <source>
        <dbReference type="EMBL" id="TMP31523.1"/>
    </source>
</evidence>
<dbReference type="SUPFAM" id="SSF51197">
    <property type="entry name" value="Clavaminate synthase-like"/>
    <property type="match status" value="1"/>
</dbReference>
<evidence type="ECO:0000313" key="6">
    <source>
        <dbReference type="Proteomes" id="UP000310249"/>
    </source>
</evidence>
<organism evidence="5 6">
    <name type="scientific">Pseudoalteromonas rubra</name>
    <dbReference type="NCBI Taxonomy" id="43658"/>
    <lineage>
        <taxon>Bacteria</taxon>
        <taxon>Pseudomonadati</taxon>
        <taxon>Pseudomonadota</taxon>
        <taxon>Gammaproteobacteria</taxon>
        <taxon>Alteromonadales</taxon>
        <taxon>Pseudoalteromonadaceae</taxon>
        <taxon>Pseudoalteromonas</taxon>
    </lineage>
</organism>
<evidence type="ECO:0000256" key="2">
    <source>
        <dbReference type="ARBA" id="ARBA00023002"/>
    </source>
</evidence>
<dbReference type="InterPro" id="IPR042098">
    <property type="entry name" value="TauD-like_sf"/>
</dbReference>
<keyword evidence="2" id="KW-0560">Oxidoreductase</keyword>
<dbReference type="PANTHER" id="PTHR10696:SF56">
    <property type="entry name" value="TAUD_TFDA-LIKE DOMAIN-CONTAINING PROTEIN"/>
    <property type="match status" value="1"/>
</dbReference>
<reference evidence="5 6" key="1">
    <citation type="submission" date="2018-01" db="EMBL/GenBank/DDBJ databases">
        <authorList>
            <person name="Paulsen S."/>
            <person name="Gram L.K."/>
        </authorList>
    </citation>
    <scope>NUCLEOTIDE SEQUENCE [LARGE SCALE GENOMIC DNA]</scope>
    <source>
        <strain evidence="5 6">S2676</strain>
    </source>
</reference>
<dbReference type="Gene3D" id="3.60.130.10">
    <property type="entry name" value="Clavaminate synthase-like"/>
    <property type="match status" value="1"/>
</dbReference>
<comment type="caution">
    <text evidence="5">The sequence shown here is derived from an EMBL/GenBank/DDBJ whole genome shotgun (WGS) entry which is preliminary data.</text>
</comment>
<evidence type="ECO:0000256" key="1">
    <source>
        <dbReference type="ARBA" id="ARBA00001954"/>
    </source>
</evidence>
<dbReference type="GO" id="GO:0016706">
    <property type="term" value="F:2-oxoglutarate-dependent dioxygenase activity"/>
    <property type="evidence" value="ECO:0007669"/>
    <property type="project" value="UniProtKB-ARBA"/>
</dbReference>
<sequence length="298" mass="33563">MVMKYTLKNREKGEIQIVEANAALGLDALTREDVLELVKAHGAVLFRGFDTNLDAFSALVSRASDKVTLDPARKHFSDNAQLVDAGTDPVGLHLENGNAPNLPDLAWFYCKKAAKRGSQTTYCDGYSVLDDLDPACNQDFTTRQIKYARHLPEALWKKYTLNEVDGLERIEQVTFEHLQQLAAHNPGQTFTLLEDGVVYSELVVPAIRQSKFSQVKGFANSLLGPSYNYEPPKITFGDDQKIDEAVWQHINEVTEAHTKNIDWQDHDVVVLDNTRVMHGRREIIDTDRELFNALSYVA</sequence>
<dbReference type="AlphaFoldDB" id="A0A5S3WT71"/>
<evidence type="ECO:0000256" key="3">
    <source>
        <dbReference type="ARBA" id="ARBA00023194"/>
    </source>
</evidence>
<dbReference type="InterPro" id="IPR003819">
    <property type="entry name" value="TauD/TfdA-like"/>
</dbReference>
<feature type="domain" description="TauD/TfdA-like" evidence="4">
    <location>
        <begin position="26"/>
        <end position="292"/>
    </location>
</feature>
<dbReference type="Proteomes" id="UP000310249">
    <property type="component" value="Unassembled WGS sequence"/>
</dbReference>
<keyword evidence="5" id="KW-0223">Dioxygenase</keyword>
<accession>A0A5S3WT71</accession>
<comment type="cofactor">
    <cofactor evidence="1">
        <name>Fe(2+)</name>
        <dbReference type="ChEBI" id="CHEBI:29033"/>
    </cofactor>
</comment>
<dbReference type="GO" id="GO:0017000">
    <property type="term" value="P:antibiotic biosynthetic process"/>
    <property type="evidence" value="ECO:0007669"/>
    <property type="project" value="UniProtKB-KW"/>
</dbReference>
<proteinExistence type="predicted"/>
<dbReference type="InterPro" id="IPR050411">
    <property type="entry name" value="AlphaKG_dependent_hydroxylases"/>
</dbReference>
<protein>
    <submittedName>
        <fullName evidence="5">Taurine catabolism dioxygenase TauD</fullName>
    </submittedName>
</protein>
<evidence type="ECO:0000259" key="4">
    <source>
        <dbReference type="Pfam" id="PF02668"/>
    </source>
</evidence>
<keyword evidence="3" id="KW-0045">Antibiotic biosynthesis</keyword>
<gene>
    <name evidence="5" type="ORF">CWB99_04525</name>
</gene>
<name>A0A5S3WT71_9GAMM</name>
<dbReference type="EMBL" id="PNCI01000008">
    <property type="protein sequence ID" value="TMP31523.1"/>
    <property type="molecule type" value="Genomic_DNA"/>
</dbReference>